<evidence type="ECO:0000313" key="3">
    <source>
        <dbReference type="Proteomes" id="UP000290572"/>
    </source>
</evidence>
<gene>
    <name evidence="2" type="ORF">ROHU_031192</name>
    <name evidence="1" type="ORF">ROHU_031462</name>
</gene>
<keyword evidence="3" id="KW-1185">Reference proteome</keyword>
<name>A0A498LLS4_LABRO</name>
<protein>
    <submittedName>
        <fullName evidence="1">Uncharacterized protein</fullName>
    </submittedName>
</protein>
<evidence type="ECO:0000313" key="1">
    <source>
        <dbReference type="EMBL" id="RXN09359.1"/>
    </source>
</evidence>
<dbReference type="EMBL" id="QBIY01013286">
    <property type="protein sequence ID" value="RXN09359.1"/>
    <property type="molecule type" value="Genomic_DNA"/>
</dbReference>
<evidence type="ECO:0000313" key="2">
    <source>
        <dbReference type="EMBL" id="RXN09812.1"/>
    </source>
</evidence>
<reference evidence="1 3" key="1">
    <citation type="submission" date="2018-03" db="EMBL/GenBank/DDBJ databases">
        <title>Draft genome sequence of Rohu Carp (Labeo rohita).</title>
        <authorList>
            <person name="Das P."/>
            <person name="Kushwaha B."/>
            <person name="Joshi C.G."/>
            <person name="Kumar D."/>
            <person name="Nagpure N.S."/>
            <person name="Sahoo L."/>
            <person name="Das S.P."/>
            <person name="Bit A."/>
            <person name="Patnaik S."/>
            <person name="Meher P.K."/>
            <person name="Jayasankar P."/>
            <person name="Koringa P.G."/>
            <person name="Patel N.V."/>
            <person name="Hinsu A.T."/>
            <person name="Kumar R."/>
            <person name="Pandey M."/>
            <person name="Agarwal S."/>
            <person name="Srivastava S."/>
            <person name="Singh M."/>
            <person name="Iquebal M.A."/>
            <person name="Jaiswal S."/>
            <person name="Angadi U.B."/>
            <person name="Kumar N."/>
            <person name="Raza M."/>
            <person name="Shah T.M."/>
            <person name="Rai A."/>
            <person name="Jena J.K."/>
        </authorList>
    </citation>
    <scope>NUCLEOTIDE SEQUENCE [LARGE SCALE GENOMIC DNA]</scope>
    <source>
        <strain evidence="1">DASCIFA01</strain>
        <tissue evidence="1">Testis</tissue>
    </source>
</reference>
<dbReference type="EMBL" id="QBIY01013246">
    <property type="protein sequence ID" value="RXN09812.1"/>
    <property type="molecule type" value="Genomic_DNA"/>
</dbReference>
<dbReference type="AlphaFoldDB" id="A0A498LLS4"/>
<proteinExistence type="predicted"/>
<sequence>MIIFNSSIIVVYSFFESVPPPLAAGGSVRPYGPRLQRLALSGALRYAFRFKRRHEVPPALVLLSSRAKRGQLCDVRKSRLSLAHTRIRCEKNKPSLGHSLSPQKEPLSRLWQRSAVLKTPS</sequence>
<comment type="caution">
    <text evidence="1">The sequence shown here is derived from an EMBL/GenBank/DDBJ whole genome shotgun (WGS) entry which is preliminary data.</text>
</comment>
<organism evidence="1 3">
    <name type="scientific">Labeo rohita</name>
    <name type="common">Indian major carp</name>
    <name type="synonym">Cyprinus rohita</name>
    <dbReference type="NCBI Taxonomy" id="84645"/>
    <lineage>
        <taxon>Eukaryota</taxon>
        <taxon>Metazoa</taxon>
        <taxon>Chordata</taxon>
        <taxon>Craniata</taxon>
        <taxon>Vertebrata</taxon>
        <taxon>Euteleostomi</taxon>
        <taxon>Actinopterygii</taxon>
        <taxon>Neopterygii</taxon>
        <taxon>Teleostei</taxon>
        <taxon>Ostariophysi</taxon>
        <taxon>Cypriniformes</taxon>
        <taxon>Cyprinidae</taxon>
        <taxon>Labeoninae</taxon>
        <taxon>Labeonini</taxon>
        <taxon>Labeo</taxon>
    </lineage>
</organism>
<dbReference type="Proteomes" id="UP000290572">
    <property type="component" value="Unassembled WGS sequence"/>
</dbReference>
<accession>A0A498LLS4</accession>